<gene>
    <name evidence="2" type="ORF">SAMN05444851_1013</name>
</gene>
<proteinExistence type="predicted"/>
<feature type="region of interest" description="Disordered" evidence="1">
    <location>
        <begin position="53"/>
        <end position="78"/>
    </location>
</feature>
<sequence>MNLCHLLGVRRLINDRPNHPFQKISQTDTRPSFLVSFRLKTVCELRTLNDRHTARKGERHGTFDHSETKPHQRTERPCAKETRVLHSAPLGDPQASHPHVPLSTERIFDTPRPRLTDTTHECRSEGSRIFFPGCGFRLFCPASTASKPLDPLVNWAYTPPVCHSSESRGRFSFGVVLSSASQNPAEERKKKRRTTSCGRTCGPGEDTELLDGS</sequence>
<reference evidence="2 3" key="1">
    <citation type="submission" date="2016-10" db="EMBL/GenBank/DDBJ databases">
        <authorList>
            <person name="de Groot N.N."/>
        </authorList>
    </citation>
    <scope>NUCLEOTIDE SEQUENCE [LARGE SCALE GENOMIC DNA]</scope>
    <source>
        <strain evidence="2 3">DSM 29439</strain>
    </source>
</reference>
<evidence type="ECO:0000313" key="2">
    <source>
        <dbReference type="EMBL" id="SEW03729.1"/>
    </source>
</evidence>
<organism evidence="2 3">
    <name type="scientific">Aliiroseovarius sediminilitoris</name>
    <dbReference type="NCBI Taxonomy" id="1173584"/>
    <lineage>
        <taxon>Bacteria</taxon>
        <taxon>Pseudomonadati</taxon>
        <taxon>Pseudomonadota</taxon>
        <taxon>Alphaproteobacteria</taxon>
        <taxon>Rhodobacterales</taxon>
        <taxon>Paracoccaceae</taxon>
        <taxon>Aliiroseovarius</taxon>
    </lineage>
</organism>
<feature type="region of interest" description="Disordered" evidence="1">
    <location>
        <begin position="179"/>
        <end position="213"/>
    </location>
</feature>
<dbReference type="EMBL" id="FOJB01000001">
    <property type="protein sequence ID" value="SEW03729.1"/>
    <property type="molecule type" value="Genomic_DNA"/>
</dbReference>
<keyword evidence="3" id="KW-1185">Reference proteome</keyword>
<dbReference type="STRING" id="1173584.SAMN05444851_1013"/>
<protein>
    <submittedName>
        <fullName evidence="2">Uncharacterized protein</fullName>
    </submittedName>
</protein>
<evidence type="ECO:0000256" key="1">
    <source>
        <dbReference type="SAM" id="MobiDB-lite"/>
    </source>
</evidence>
<dbReference type="Proteomes" id="UP000199650">
    <property type="component" value="Unassembled WGS sequence"/>
</dbReference>
<dbReference type="AlphaFoldDB" id="A0A1I0NQ82"/>
<accession>A0A1I0NQ82</accession>
<evidence type="ECO:0000313" key="3">
    <source>
        <dbReference type="Proteomes" id="UP000199650"/>
    </source>
</evidence>
<name>A0A1I0NQ82_9RHOB</name>